<proteinExistence type="predicted"/>
<comment type="caution">
    <text evidence="2">The sequence shown here is derived from an EMBL/GenBank/DDBJ whole genome shotgun (WGS) entry which is preliminary data.</text>
</comment>
<keyword evidence="3" id="KW-1185">Reference proteome</keyword>
<name>A0AA88EI14_FICCA</name>
<feature type="region of interest" description="Disordered" evidence="1">
    <location>
        <begin position="30"/>
        <end position="95"/>
    </location>
</feature>
<reference evidence="2" key="1">
    <citation type="submission" date="2023-07" db="EMBL/GenBank/DDBJ databases">
        <title>draft genome sequence of fig (Ficus carica).</title>
        <authorList>
            <person name="Takahashi T."/>
            <person name="Nishimura K."/>
        </authorList>
    </citation>
    <scope>NUCLEOTIDE SEQUENCE</scope>
</reference>
<dbReference type="Proteomes" id="UP001187192">
    <property type="component" value="Unassembled WGS sequence"/>
</dbReference>
<evidence type="ECO:0000313" key="2">
    <source>
        <dbReference type="EMBL" id="GMN74963.1"/>
    </source>
</evidence>
<evidence type="ECO:0000313" key="3">
    <source>
        <dbReference type="Proteomes" id="UP001187192"/>
    </source>
</evidence>
<protein>
    <submittedName>
        <fullName evidence="2">Uncharacterized protein</fullName>
    </submittedName>
</protein>
<feature type="compositionally biased region" description="Basic and acidic residues" evidence="1">
    <location>
        <begin position="78"/>
        <end position="95"/>
    </location>
</feature>
<dbReference type="EMBL" id="BTGU01014857">
    <property type="protein sequence ID" value="GMN74963.1"/>
    <property type="molecule type" value="Genomic_DNA"/>
</dbReference>
<gene>
    <name evidence="2" type="ORF">TIFTF001_054492</name>
</gene>
<feature type="compositionally biased region" description="Acidic residues" evidence="1">
    <location>
        <begin position="37"/>
        <end position="46"/>
    </location>
</feature>
<sequence>MQEPEIEYVEGDYELEEEDDIEDFGGLAMDHIHTDDDNVGIDEDDEPHSRKRGRKESLVASKKLGKDGSGAKLKKTRVHVEVEHEDADGRQKVPEKLLDLFAR</sequence>
<dbReference type="AlphaFoldDB" id="A0AA88EI14"/>
<accession>A0AA88EI14</accession>
<organism evidence="2 3">
    <name type="scientific">Ficus carica</name>
    <name type="common">Common fig</name>
    <dbReference type="NCBI Taxonomy" id="3494"/>
    <lineage>
        <taxon>Eukaryota</taxon>
        <taxon>Viridiplantae</taxon>
        <taxon>Streptophyta</taxon>
        <taxon>Embryophyta</taxon>
        <taxon>Tracheophyta</taxon>
        <taxon>Spermatophyta</taxon>
        <taxon>Magnoliopsida</taxon>
        <taxon>eudicotyledons</taxon>
        <taxon>Gunneridae</taxon>
        <taxon>Pentapetalae</taxon>
        <taxon>rosids</taxon>
        <taxon>fabids</taxon>
        <taxon>Rosales</taxon>
        <taxon>Moraceae</taxon>
        <taxon>Ficeae</taxon>
        <taxon>Ficus</taxon>
    </lineage>
</organism>
<evidence type="ECO:0000256" key="1">
    <source>
        <dbReference type="SAM" id="MobiDB-lite"/>
    </source>
</evidence>